<organism evidence="2 3">
    <name type="scientific">Branchiostoma lanceolatum</name>
    <name type="common">Common lancelet</name>
    <name type="synonym">Amphioxus lanceolatum</name>
    <dbReference type="NCBI Taxonomy" id="7740"/>
    <lineage>
        <taxon>Eukaryota</taxon>
        <taxon>Metazoa</taxon>
        <taxon>Chordata</taxon>
        <taxon>Cephalochordata</taxon>
        <taxon>Leptocardii</taxon>
        <taxon>Amphioxiformes</taxon>
        <taxon>Branchiostomatidae</taxon>
        <taxon>Branchiostoma</taxon>
    </lineage>
</organism>
<dbReference type="AlphaFoldDB" id="A0A8J9YLN8"/>
<evidence type="ECO:0000313" key="3">
    <source>
        <dbReference type="Proteomes" id="UP000838412"/>
    </source>
</evidence>
<keyword evidence="3" id="KW-1185">Reference proteome</keyword>
<dbReference type="OrthoDB" id="6052143at2759"/>
<protein>
    <submittedName>
        <fullName evidence="2">Hypp33 protein</fullName>
    </submittedName>
</protein>
<feature type="compositionally biased region" description="Basic and acidic residues" evidence="1">
    <location>
        <begin position="8"/>
        <end position="22"/>
    </location>
</feature>
<name>A0A8J9YLN8_BRALA</name>
<evidence type="ECO:0000313" key="2">
    <source>
        <dbReference type="EMBL" id="CAH1224888.1"/>
    </source>
</evidence>
<sequence length="206" mass="23896">MEQLGLSELERKKEDKKKQRSLKELGRKVEEEMYKYPSFVVMPNCPRNQAKGRIGCFREDIDSAEHFEEWWQKNMHRAEEFSQDMYELMAIWFVGPRVLKESCLLGHVIDRNHSKLIKLTMDQLSIMTGDVPKQDIAGPAGSGKTWLLLEKAKQVAARMATPEGAHSGYPEVSPCEDKSDGRQHWIRQVFDPPRKDGLQTSVWRKH</sequence>
<accession>A0A8J9YLN8</accession>
<dbReference type="Proteomes" id="UP000838412">
    <property type="component" value="Chromosome 1"/>
</dbReference>
<gene>
    <name evidence="2" type="primary">Hypp33</name>
    <name evidence="2" type="ORF">BLAG_LOCUS69</name>
</gene>
<reference evidence="2" key="1">
    <citation type="submission" date="2022-01" db="EMBL/GenBank/DDBJ databases">
        <authorList>
            <person name="Braso-Vives M."/>
        </authorList>
    </citation>
    <scope>NUCLEOTIDE SEQUENCE</scope>
</reference>
<proteinExistence type="predicted"/>
<evidence type="ECO:0000256" key="1">
    <source>
        <dbReference type="SAM" id="MobiDB-lite"/>
    </source>
</evidence>
<dbReference type="EMBL" id="OV696686">
    <property type="protein sequence ID" value="CAH1224888.1"/>
    <property type="molecule type" value="Genomic_DNA"/>
</dbReference>
<feature type="region of interest" description="Disordered" evidence="1">
    <location>
        <begin position="1"/>
        <end position="22"/>
    </location>
</feature>
<feature type="region of interest" description="Disordered" evidence="1">
    <location>
        <begin position="160"/>
        <end position="180"/>
    </location>
</feature>